<keyword evidence="2" id="KW-0012">Acyltransferase</keyword>
<reference evidence="4" key="2">
    <citation type="submission" date="2020-09" db="EMBL/GenBank/DDBJ databases">
        <authorList>
            <person name="Sun Q."/>
            <person name="Kim S."/>
        </authorList>
    </citation>
    <scope>NUCLEOTIDE SEQUENCE</scope>
    <source>
        <strain evidence="4">KCTC 32182</strain>
    </source>
</reference>
<feature type="domain" description="Poly-beta-hydroxybutyrate polymerase N-terminal" evidence="3">
    <location>
        <begin position="86"/>
        <end position="254"/>
    </location>
</feature>
<evidence type="ECO:0000313" key="5">
    <source>
        <dbReference type="Proteomes" id="UP000645257"/>
    </source>
</evidence>
<evidence type="ECO:0000256" key="1">
    <source>
        <dbReference type="ARBA" id="ARBA00022679"/>
    </source>
</evidence>
<keyword evidence="1" id="KW-0808">Transferase</keyword>
<name>A0A918UBL7_9NEIS</name>
<accession>A0A918UBL7</accession>
<dbReference type="SUPFAM" id="SSF53474">
    <property type="entry name" value="alpha/beta-Hydrolases"/>
    <property type="match status" value="1"/>
</dbReference>
<protein>
    <submittedName>
        <fullName evidence="4">Class I poly(R)-hydroxyalkanoic acid synthase</fullName>
    </submittedName>
</protein>
<dbReference type="InterPro" id="IPR029058">
    <property type="entry name" value="AB_hydrolase_fold"/>
</dbReference>
<reference evidence="4" key="1">
    <citation type="journal article" date="2014" name="Int. J. Syst. Evol. Microbiol.">
        <title>Complete genome sequence of Corynebacterium casei LMG S-19264T (=DSM 44701T), isolated from a smear-ripened cheese.</title>
        <authorList>
            <consortium name="US DOE Joint Genome Institute (JGI-PGF)"/>
            <person name="Walter F."/>
            <person name="Albersmeier A."/>
            <person name="Kalinowski J."/>
            <person name="Ruckert C."/>
        </authorList>
    </citation>
    <scope>NUCLEOTIDE SEQUENCE</scope>
    <source>
        <strain evidence="4">KCTC 32182</strain>
    </source>
</reference>
<dbReference type="InterPro" id="IPR010941">
    <property type="entry name" value="PhaC_N"/>
</dbReference>
<dbReference type="Gene3D" id="3.40.50.1820">
    <property type="entry name" value="alpha/beta hydrolase"/>
    <property type="match status" value="1"/>
</dbReference>
<keyword evidence="5" id="KW-1185">Reference proteome</keyword>
<comment type="caution">
    <text evidence="4">The sequence shown here is derived from an EMBL/GenBank/DDBJ whole genome shotgun (WGS) entry which is preliminary data.</text>
</comment>
<dbReference type="PANTHER" id="PTHR36837">
    <property type="entry name" value="POLY(3-HYDROXYALKANOATE) POLYMERASE SUBUNIT PHAC"/>
    <property type="match status" value="1"/>
</dbReference>
<dbReference type="EMBL" id="BMYX01000022">
    <property type="protein sequence ID" value="GGY26169.1"/>
    <property type="molecule type" value="Genomic_DNA"/>
</dbReference>
<evidence type="ECO:0000259" key="3">
    <source>
        <dbReference type="Pfam" id="PF07167"/>
    </source>
</evidence>
<gene>
    <name evidence="4" type="ORF">GCM10011289_32250</name>
</gene>
<evidence type="ECO:0000256" key="2">
    <source>
        <dbReference type="ARBA" id="ARBA00023315"/>
    </source>
</evidence>
<dbReference type="PANTHER" id="PTHR36837:SF5">
    <property type="entry name" value="POLY-3-HYDROXYBUTYRATE SYNTHASE"/>
    <property type="match status" value="1"/>
</dbReference>
<evidence type="ECO:0000313" key="4">
    <source>
        <dbReference type="EMBL" id="GGY26169.1"/>
    </source>
</evidence>
<proteinExistence type="predicted"/>
<dbReference type="Pfam" id="PF07167">
    <property type="entry name" value="PhaC_N"/>
    <property type="match status" value="1"/>
</dbReference>
<sequence length="572" mass="65714">MCEATMEKCSPTVTDPRSMLPIWYAWLDPFMLGPIIQKAGLAWGQHPGELVAVWHNWSQDVWRWQGAAWQGWITPKSEDPFPAKEDDQRFTQAIWQESPFWDSIKEWYLFNTRWLQDTLYITPDLDDRERNLAAFWLRQWLNAIAPTNFLPLNPVAQHRALETRGESLLAGARNFLRDVAEGSIAMTDRDAFQVGKNLATTPGSVVYRGKLLEVIHYQAESDKVHAVPMVIVSPWINKYYVLDLDDKKSLIRFLVKQGFSVFVTSWKNPGPEDSELAFDDYVTEGIDRIAEVAREISGNATVHVTGYCIGGTLTSLWLAWLARRKEADKVASATLLTTLTDFERPGDIEVFIDEDGLAFIDRKMAQQGFLDGKDMAASFRMLRSNSLIWNYWVGNYLMGETPKAFDILYWNMDTTRMPRKMHSFYLREFYQHNKLKDPDALTIAGQKIDLGRITTPLFMVSTEEDHIAPWKQTWKLIPRVASELTFTLSSSGHILGIVNPPSPTSRRQYWQGRPGRTENPEEWFAEQACQPGSWWPSWVEWLAPRSGGMVDFKMSSRKHPRLCDAPGTYVLE</sequence>
<dbReference type="Proteomes" id="UP000645257">
    <property type="component" value="Unassembled WGS sequence"/>
</dbReference>
<dbReference type="AlphaFoldDB" id="A0A918UBL7"/>
<dbReference type="GO" id="GO:0042619">
    <property type="term" value="P:poly-hydroxybutyrate biosynthetic process"/>
    <property type="evidence" value="ECO:0007669"/>
    <property type="project" value="InterPro"/>
</dbReference>
<dbReference type="InterPro" id="IPR051321">
    <property type="entry name" value="PHA/PHB_synthase"/>
</dbReference>
<dbReference type="GO" id="GO:0016746">
    <property type="term" value="F:acyltransferase activity"/>
    <property type="evidence" value="ECO:0007669"/>
    <property type="project" value="UniProtKB-KW"/>
</dbReference>
<organism evidence="4 5">
    <name type="scientific">Paludibacterium paludis</name>
    <dbReference type="NCBI Taxonomy" id="1225769"/>
    <lineage>
        <taxon>Bacteria</taxon>
        <taxon>Pseudomonadati</taxon>
        <taxon>Pseudomonadota</taxon>
        <taxon>Betaproteobacteria</taxon>
        <taxon>Neisseriales</taxon>
        <taxon>Chromobacteriaceae</taxon>
        <taxon>Paludibacterium</taxon>
    </lineage>
</organism>